<sequence>MERLQLSVEKDIKGLELFGRNDQEVDLLRSTKFFMGVLVTGPEVWNARNHQHCFASFIRIEKFLDPCLR</sequence>
<dbReference type="AlphaFoldDB" id="A0A4U5N3D5"/>
<evidence type="ECO:0000313" key="2">
    <source>
        <dbReference type="Proteomes" id="UP000298663"/>
    </source>
</evidence>
<dbReference type="EMBL" id="AZBU02000005">
    <property type="protein sequence ID" value="TKR76673.1"/>
    <property type="molecule type" value="Genomic_DNA"/>
</dbReference>
<comment type="caution">
    <text evidence="1">The sequence shown here is derived from an EMBL/GenBank/DDBJ whole genome shotgun (WGS) entry which is preliminary data.</text>
</comment>
<keyword evidence="2" id="KW-1185">Reference proteome</keyword>
<reference evidence="1 2" key="2">
    <citation type="journal article" date="2019" name="G3 (Bethesda)">
        <title>Hybrid Assembly of the Genome of the Entomopathogenic Nematode Steinernema carpocapsae Identifies the X-Chromosome.</title>
        <authorList>
            <person name="Serra L."/>
            <person name="Macchietto M."/>
            <person name="Macias-Munoz A."/>
            <person name="McGill C.J."/>
            <person name="Rodriguez I.M."/>
            <person name="Rodriguez B."/>
            <person name="Murad R."/>
            <person name="Mortazavi A."/>
        </authorList>
    </citation>
    <scope>NUCLEOTIDE SEQUENCE [LARGE SCALE GENOMIC DNA]</scope>
    <source>
        <strain evidence="1 2">ALL</strain>
    </source>
</reference>
<protein>
    <submittedName>
        <fullName evidence="1">Uncharacterized protein</fullName>
    </submittedName>
</protein>
<evidence type="ECO:0000313" key="1">
    <source>
        <dbReference type="EMBL" id="TKR76673.1"/>
    </source>
</evidence>
<gene>
    <name evidence="1" type="ORF">L596_017782</name>
</gene>
<proteinExistence type="predicted"/>
<reference evidence="1 2" key="1">
    <citation type="journal article" date="2015" name="Genome Biol.">
        <title>Comparative genomics of Steinernema reveals deeply conserved gene regulatory networks.</title>
        <authorList>
            <person name="Dillman A.R."/>
            <person name="Macchietto M."/>
            <person name="Porter C.F."/>
            <person name="Rogers A."/>
            <person name="Williams B."/>
            <person name="Antoshechkin I."/>
            <person name="Lee M.M."/>
            <person name="Goodwin Z."/>
            <person name="Lu X."/>
            <person name="Lewis E.E."/>
            <person name="Goodrich-Blair H."/>
            <person name="Stock S.P."/>
            <person name="Adams B.J."/>
            <person name="Sternberg P.W."/>
            <person name="Mortazavi A."/>
        </authorList>
    </citation>
    <scope>NUCLEOTIDE SEQUENCE [LARGE SCALE GENOMIC DNA]</scope>
    <source>
        <strain evidence="1 2">ALL</strain>
    </source>
</reference>
<accession>A0A4U5N3D5</accession>
<name>A0A4U5N3D5_STECR</name>
<organism evidence="1 2">
    <name type="scientific">Steinernema carpocapsae</name>
    <name type="common">Entomopathogenic nematode</name>
    <dbReference type="NCBI Taxonomy" id="34508"/>
    <lineage>
        <taxon>Eukaryota</taxon>
        <taxon>Metazoa</taxon>
        <taxon>Ecdysozoa</taxon>
        <taxon>Nematoda</taxon>
        <taxon>Chromadorea</taxon>
        <taxon>Rhabditida</taxon>
        <taxon>Tylenchina</taxon>
        <taxon>Panagrolaimomorpha</taxon>
        <taxon>Strongyloidoidea</taxon>
        <taxon>Steinernematidae</taxon>
        <taxon>Steinernema</taxon>
    </lineage>
</organism>
<dbReference type="Proteomes" id="UP000298663">
    <property type="component" value="Unassembled WGS sequence"/>
</dbReference>